<keyword evidence="3 6" id="KW-0479">Metal-binding</keyword>
<evidence type="ECO:0000256" key="4">
    <source>
        <dbReference type="ARBA" id="ARBA00023004"/>
    </source>
</evidence>
<dbReference type="GO" id="GO:0044689">
    <property type="term" value="F:7,8-didemethyl-8-hydroxy-5-deazariboflavin synthase activity"/>
    <property type="evidence" value="ECO:0007669"/>
    <property type="project" value="TreeGrafter"/>
</dbReference>
<evidence type="ECO:0000256" key="9">
    <source>
        <dbReference type="SAM" id="MobiDB-lite"/>
    </source>
</evidence>
<dbReference type="InterPro" id="IPR006638">
    <property type="entry name" value="Elp3/MiaA/NifB-like_rSAM"/>
</dbReference>
<dbReference type="GO" id="GO:0005506">
    <property type="term" value="F:iron ion binding"/>
    <property type="evidence" value="ECO:0007669"/>
    <property type="project" value="UniProtKB-UniRule"/>
</dbReference>
<evidence type="ECO:0000256" key="3">
    <source>
        <dbReference type="ARBA" id="ARBA00022723"/>
    </source>
</evidence>
<dbReference type="Proteomes" id="UP000008550">
    <property type="component" value="Chromosome"/>
</dbReference>
<dbReference type="GO" id="GO:0046992">
    <property type="term" value="F:oxidoreductase activity, acting on X-H and Y-H to form an X-Y bond"/>
    <property type="evidence" value="ECO:0007669"/>
    <property type="project" value="UniProtKB-UniRule"/>
</dbReference>
<dbReference type="SFLD" id="SFLDG01389">
    <property type="entry name" value="menaquinone_synthsis_involved"/>
    <property type="match status" value="1"/>
</dbReference>
<evidence type="ECO:0000259" key="10">
    <source>
        <dbReference type="PROSITE" id="PS51918"/>
    </source>
</evidence>
<name>B0TFS7_HELMI</name>
<evidence type="ECO:0000313" key="11">
    <source>
        <dbReference type="EMBL" id="ABZ84507.1"/>
    </source>
</evidence>
<dbReference type="SFLD" id="SFLDG01064">
    <property type="entry name" value="F420__menaquinone_cofactor_bio"/>
    <property type="match status" value="1"/>
</dbReference>
<feature type="binding site" evidence="8">
    <location>
        <position position="210"/>
    </location>
    <ligand>
        <name>S-adenosyl-L-methionine</name>
        <dbReference type="ChEBI" id="CHEBI:59789"/>
    </ligand>
</feature>
<dbReference type="KEGG" id="hmo:HM1_1949"/>
<feature type="binding site" evidence="8">
    <location>
        <position position="174"/>
    </location>
    <ligand>
        <name>(3R)-3-methyl-D-ornithine</name>
        <dbReference type="ChEBI" id="CHEBI:64642"/>
    </ligand>
</feature>
<dbReference type="RefSeq" id="WP_012283008.1">
    <property type="nucleotide sequence ID" value="NC_010337.2"/>
</dbReference>
<evidence type="ECO:0000256" key="7">
    <source>
        <dbReference type="PIRSR" id="PIRSR004762-1"/>
    </source>
</evidence>
<evidence type="ECO:0000256" key="2">
    <source>
        <dbReference type="ARBA" id="ARBA00022691"/>
    </source>
</evidence>
<dbReference type="HOGENOM" id="CLU_040406_1_0_9"/>
<feature type="compositionally biased region" description="Polar residues" evidence="9">
    <location>
        <begin position="12"/>
        <end position="23"/>
    </location>
</feature>
<dbReference type="InterPro" id="IPR022431">
    <property type="entry name" value="Cyclic_DHFL_synthase_mqnC"/>
</dbReference>
<dbReference type="InterPro" id="IPR058240">
    <property type="entry name" value="rSAM_sf"/>
</dbReference>
<evidence type="ECO:0000256" key="5">
    <source>
        <dbReference type="ARBA" id="ARBA00023014"/>
    </source>
</evidence>
<dbReference type="NCBIfam" id="TIGR00423">
    <property type="entry name" value="CofH family radical SAM protein"/>
    <property type="match status" value="1"/>
</dbReference>
<dbReference type="InterPro" id="IPR020050">
    <property type="entry name" value="FO_synthase_su2"/>
</dbReference>
<feature type="domain" description="Radical SAM core" evidence="10">
    <location>
        <begin position="85"/>
        <end position="313"/>
    </location>
</feature>
<dbReference type="Gene3D" id="3.20.20.70">
    <property type="entry name" value="Aldolase class I"/>
    <property type="match status" value="1"/>
</dbReference>
<dbReference type="NCBIfam" id="TIGR03699">
    <property type="entry name" value="menaquin_MqnC"/>
    <property type="match status" value="1"/>
</dbReference>
<comment type="cofactor">
    <cofactor evidence="6 7">
        <name>[4Fe-4S] cluster</name>
        <dbReference type="ChEBI" id="CHEBI:49883"/>
    </cofactor>
    <text evidence="6 7">Binds 1 [4Fe-4S] cluster. The cluster is coordinated with 3 cysteines and an exchangeable S-adenosyl-L-methionine.</text>
</comment>
<keyword evidence="1 6" id="KW-0004">4Fe-4S</keyword>
<comment type="function">
    <text evidence="6">Radical SAM enzyme that catalyzes the cyclization of dehypoxanthine futalosine (DHFL) into cyclic dehypoxanthine futalosine (CDHFL), a step in the biosynthesis of menaquinone (MK, vitamin K2).</text>
</comment>
<keyword evidence="6" id="KW-0474">Menaquinone biosynthesis</keyword>
<comment type="pathway">
    <text evidence="6">Quinol/quinone metabolism; menaquinone biosynthesis.</text>
</comment>
<evidence type="ECO:0000313" key="12">
    <source>
        <dbReference type="Proteomes" id="UP000008550"/>
    </source>
</evidence>
<dbReference type="SFLD" id="SFLDF00342">
    <property type="entry name" value="cyclic_dehypoxanthine_futalosi"/>
    <property type="match status" value="1"/>
</dbReference>
<dbReference type="SFLD" id="SFLDF00343">
    <property type="entry name" value="aminofutalosine_synthase_(mqnE"/>
    <property type="match status" value="1"/>
</dbReference>
<feature type="binding site" evidence="8">
    <location>
        <position position="321"/>
    </location>
    <ligand>
        <name>(3R)-3-methyl-D-ornithine</name>
        <dbReference type="ChEBI" id="CHEBI:64642"/>
    </ligand>
</feature>
<dbReference type="GO" id="GO:0051539">
    <property type="term" value="F:4 iron, 4 sulfur cluster binding"/>
    <property type="evidence" value="ECO:0007669"/>
    <property type="project" value="UniProtKB-KW"/>
</dbReference>
<comment type="similarity">
    <text evidence="6">Belongs to the radical SAM superfamily. MqnC family.</text>
</comment>
<organism evidence="11 12">
    <name type="scientific">Heliobacterium modesticaldum (strain ATCC 51547 / Ice1)</name>
    <dbReference type="NCBI Taxonomy" id="498761"/>
    <lineage>
        <taxon>Bacteria</taxon>
        <taxon>Bacillati</taxon>
        <taxon>Bacillota</taxon>
        <taxon>Clostridia</taxon>
        <taxon>Eubacteriales</taxon>
        <taxon>Heliobacteriaceae</taxon>
        <taxon>Heliomicrobium</taxon>
    </lineage>
</organism>
<dbReference type="PIRSF" id="PIRSF004762">
    <property type="entry name" value="CHP00423"/>
    <property type="match status" value="1"/>
</dbReference>
<evidence type="ECO:0000256" key="8">
    <source>
        <dbReference type="PIRSR" id="PIRSR004762-2"/>
    </source>
</evidence>
<comment type="catalytic activity">
    <reaction evidence="6">
        <text>dehypoxanthine futalosine + S-adenosyl-L-methionine = cyclic dehypoxanthinylfutalosinate + 5'-deoxyadenosine + L-methionine + H(+)</text>
        <dbReference type="Rhea" id="RHEA:33083"/>
        <dbReference type="ChEBI" id="CHEBI:15378"/>
        <dbReference type="ChEBI" id="CHEBI:17319"/>
        <dbReference type="ChEBI" id="CHEBI:57844"/>
        <dbReference type="ChEBI" id="CHEBI:58864"/>
        <dbReference type="ChEBI" id="CHEBI:59789"/>
        <dbReference type="ChEBI" id="CHEBI:64270"/>
        <dbReference type="EC" id="1.21.98.1"/>
    </reaction>
</comment>
<dbReference type="AlphaFoldDB" id="B0TFS7"/>
<dbReference type="EMBL" id="CP000930">
    <property type="protein sequence ID" value="ABZ84507.1"/>
    <property type="molecule type" value="Genomic_DNA"/>
</dbReference>
<dbReference type="EC" id="1.21.98.1" evidence="6"/>
<keyword evidence="2 6" id="KW-0949">S-adenosyl-L-methionine</keyword>
<protein>
    <recommendedName>
        <fullName evidence="6">Cyclic dehypoxanthine futalosine synthase</fullName>
        <shortName evidence="6">Cyclic DHFL synthase</shortName>
        <ecNumber evidence="6">1.21.98.1</ecNumber>
    </recommendedName>
    <alternativeName>
        <fullName evidence="6">Dehypoxanthine futalosine cyclase</fullName>
        <shortName evidence="6">DHFL cyclase</shortName>
    </alternativeName>
    <alternativeName>
        <fullName evidence="6">Menaquinone biosynthetic enzyme MqnC</fullName>
    </alternativeName>
</protein>
<dbReference type="InterPro" id="IPR034405">
    <property type="entry name" value="F420"/>
</dbReference>
<reference evidence="11 12" key="1">
    <citation type="journal article" date="2008" name="J. Bacteriol.">
        <title>The genome of Heliobacterium modesticaldum, a phototrophic representative of the Firmicutes containing the simplest photosynthetic apparatus.</title>
        <authorList>
            <person name="Sattley W.M."/>
            <person name="Madigan M.T."/>
            <person name="Swingley W.D."/>
            <person name="Cheung P.C."/>
            <person name="Clocksin K.M."/>
            <person name="Conrad A.L."/>
            <person name="Dejesa L.C."/>
            <person name="Honchak B.M."/>
            <person name="Jung D.O."/>
            <person name="Karbach L.E."/>
            <person name="Kurdoglu A."/>
            <person name="Lahiri S."/>
            <person name="Mastrian S.D."/>
            <person name="Page L.E."/>
            <person name="Taylor H.L."/>
            <person name="Wang Z.T."/>
            <person name="Raymond J."/>
            <person name="Chen M."/>
            <person name="Blankenship R.E."/>
            <person name="Touchman J.W."/>
        </authorList>
    </citation>
    <scope>NUCLEOTIDE SEQUENCE [LARGE SCALE GENOMIC DNA]</scope>
    <source>
        <strain evidence="12">ATCC 51547 / Ice1</strain>
    </source>
</reference>
<keyword evidence="6" id="KW-0560">Oxidoreductase</keyword>
<dbReference type="SUPFAM" id="SSF102114">
    <property type="entry name" value="Radical SAM enzymes"/>
    <property type="match status" value="1"/>
</dbReference>
<accession>B0TFS7</accession>
<feature type="binding site" evidence="8">
    <location>
        <position position="105"/>
    </location>
    <ligand>
        <name>S-adenosyl-L-methionine</name>
        <dbReference type="ChEBI" id="CHEBI:59789"/>
    </ligand>
</feature>
<evidence type="ECO:0000256" key="1">
    <source>
        <dbReference type="ARBA" id="ARBA00022485"/>
    </source>
</evidence>
<dbReference type="STRING" id="498761.HM1_1949"/>
<feature type="binding site" evidence="6 7">
    <location>
        <position position="106"/>
    </location>
    <ligand>
        <name>[4Fe-4S] cluster</name>
        <dbReference type="ChEBI" id="CHEBI:49883"/>
        <note>4Fe-4S-S-AdoMet</note>
    </ligand>
</feature>
<dbReference type="Pfam" id="PF19288">
    <property type="entry name" value="CofH_C"/>
    <property type="match status" value="1"/>
</dbReference>
<dbReference type="GO" id="GO:0009234">
    <property type="term" value="P:menaquinone biosynthetic process"/>
    <property type="evidence" value="ECO:0007669"/>
    <property type="project" value="UniProtKB-UniRule"/>
</dbReference>
<feature type="region of interest" description="Disordered" evidence="9">
    <location>
        <begin position="1"/>
        <end position="23"/>
    </location>
</feature>
<dbReference type="Pfam" id="PF04055">
    <property type="entry name" value="Radical_SAM"/>
    <property type="match status" value="1"/>
</dbReference>
<dbReference type="SFLD" id="SFLDS00029">
    <property type="entry name" value="Radical_SAM"/>
    <property type="match status" value="1"/>
</dbReference>
<sequence>MKDKEKGDALPQENSGTQGVSLTWENPWQSGLAKGSDWRRILHKASRGERLSLEEGVVLLTEADLIPLGVVAREVSERFHPDGRVTFVIDRNINYTNICVTGCRFCAFYRPPGHPEGYVLSREAIFQKIEETVAVGGTQILMQGGIHPDLGLAWFEELLRAVKARFPIHIHSFSPPEIVFLAEKEGLSLEAVIGRLHAAGLDSIPGGGAEILDDRVRQVISPRKIGWRRWMDVMQTAHRLGLRTTATMMYGSVESPEERVRHMIRVREAQDETGGFTAFIPWSYQPDHTDLGGTGTTGVEYLKTLALSRLMLDNVPNIQASWVTQGAKMGQVALAFGANDFGGTMLEENVVRAAGVTHRVPMDEIVRAIGDAGKRPAQRDTLYRILREF</sequence>
<dbReference type="InterPro" id="IPR013785">
    <property type="entry name" value="Aldolase_TIM"/>
</dbReference>
<keyword evidence="5 6" id="KW-0411">Iron-sulfur</keyword>
<keyword evidence="4 6" id="KW-0408">Iron</keyword>
<dbReference type="PROSITE" id="PS51918">
    <property type="entry name" value="RADICAL_SAM"/>
    <property type="match status" value="1"/>
</dbReference>
<proteinExistence type="inferred from homology"/>
<dbReference type="InterPro" id="IPR045567">
    <property type="entry name" value="CofH/MnqC-like_C"/>
</dbReference>
<dbReference type="OrthoDB" id="9802027at2"/>
<dbReference type="UniPathway" id="UPA00079"/>
<dbReference type="SMART" id="SM00729">
    <property type="entry name" value="Elp3"/>
    <property type="match status" value="1"/>
</dbReference>
<dbReference type="PANTHER" id="PTHR43076">
    <property type="entry name" value="FO SYNTHASE (COFH)"/>
    <property type="match status" value="1"/>
</dbReference>
<feature type="binding site" evidence="6 7">
    <location>
        <position position="103"/>
    </location>
    <ligand>
        <name>[4Fe-4S] cluster</name>
        <dbReference type="ChEBI" id="CHEBI:49883"/>
        <note>4Fe-4S-S-AdoMet</note>
    </ligand>
</feature>
<gene>
    <name evidence="6" type="primary">mqnC</name>
    <name evidence="11" type="ORF">HM1_1949</name>
</gene>
<evidence type="ECO:0000256" key="6">
    <source>
        <dbReference type="HAMAP-Rule" id="MF_00992"/>
    </source>
</evidence>
<dbReference type="CDD" id="cd01335">
    <property type="entry name" value="Radical_SAM"/>
    <property type="match status" value="1"/>
</dbReference>
<keyword evidence="12" id="KW-1185">Reference proteome</keyword>
<dbReference type="PANTHER" id="PTHR43076:SF1">
    <property type="entry name" value="LIPOYL SYNTHASE 2"/>
    <property type="match status" value="1"/>
</dbReference>
<dbReference type="HAMAP" id="MF_00992">
    <property type="entry name" value="MqnC"/>
    <property type="match status" value="1"/>
</dbReference>
<feature type="binding site" evidence="6 7">
    <location>
        <position position="99"/>
    </location>
    <ligand>
        <name>[4Fe-4S] cluster</name>
        <dbReference type="ChEBI" id="CHEBI:49883"/>
        <note>4Fe-4S-S-AdoMet</note>
    </ligand>
</feature>
<dbReference type="eggNOG" id="COG1060">
    <property type="taxonomic scope" value="Bacteria"/>
</dbReference>
<dbReference type="GO" id="GO:0016765">
    <property type="term" value="F:transferase activity, transferring alkyl or aryl (other than methyl) groups"/>
    <property type="evidence" value="ECO:0007669"/>
    <property type="project" value="InterPro"/>
</dbReference>
<dbReference type="InterPro" id="IPR007197">
    <property type="entry name" value="rSAM"/>
</dbReference>